<gene>
    <name evidence="2" type="ORF">ACKI1S_24630</name>
</gene>
<accession>A0ABW9IMX3</accession>
<reference evidence="2 3" key="1">
    <citation type="submission" date="2024-12" db="EMBL/GenBank/DDBJ databases">
        <title>Forecasting of Potato common scab and diversities of Pathogenic streptomyces spp. in china.</title>
        <authorList>
            <person name="Handique U."/>
            <person name="Wu J."/>
        </authorList>
    </citation>
    <scope>NUCLEOTIDE SEQUENCE [LARGE SCALE GENOMIC DNA]</scope>
    <source>
        <strain evidence="2 3">ZRIMU1585</strain>
    </source>
</reference>
<protein>
    <recommendedName>
        <fullName evidence="4">DUF624 domain-containing protein</fullName>
    </recommendedName>
</protein>
<feature type="transmembrane region" description="Helical" evidence="1">
    <location>
        <begin position="27"/>
        <end position="45"/>
    </location>
</feature>
<evidence type="ECO:0008006" key="4">
    <source>
        <dbReference type="Google" id="ProtNLM"/>
    </source>
</evidence>
<feature type="transmembrane region" description="Helical" evidence="1">
    <location>
        <begin position="130"/>
        <end position="152"/>
    </location>
</feature>
<proteinExistence type="predicted"/>
<keyword evidence="3" id="KW-1185">Reference proteome</keyword>
<keyword evidence="1" id="KW-0812">Transmembrane</keyword>
<evidence type="ECO:0000256" key="1">
    <source>
        <dbReference type="SAM" id="Phobius"/>
    </source>
</evidence>
<evidence type="ECO:0000313" key="3">
    <source>
        <dbReference type="Proteomes" id="UP001631993"/>
    </source>
</evidence>
<feature type="transmembrane region" description="Helical" evidence="1">
    <location>
        <begin position="57"/>
        <end position="77"/>
    </location>
</feature>
<feature type="transmembrane region" description="Helical" evidence="1">
    <location>
        <begin position="198"/>
        <end position="216"/>
    </location>
</feature>
<feature type="transmembrane region" description="Helical" evidence="1">
    <location>
        <begin position="98"/>
        <end position="118"/>
    </location>
</feature>
<organism evidence="2 3">
    <name type="scientific">Streptomyces galilaeus</name>
    <dbReference type="NCBI Taxonomy" id="33899"/>
    <lineage>
        <taxon>Bacteria</taxon>
        <taxon>Bacillati</taxon>
        <taxon>Actinomycetota</taxon>
        <taxon>Actinomycetes</taxon>
        <taxon>Kitasatosporales</taxon>
        <taxon>Streptomycetaceae</taxon>
        <taxon>Streptomyces</taxon>
    </lineage>
</organism>
<dbReference type="RefSeq" id="WP_369276914.1">
    <property type="nucleotide sequence ID" value="NZ_JBJVMW010000017.1"/>
</dbReference>
<feature type="transmembrane region" description="Helical" evidence="1">
    <location>
        <begin position="164"/>
        <end position="192"/>
    </location>
</feature>
<dbReference type="Proteomes" id="UP001631993">
    <property type="component" value="Unassembled WGS sequence"/>
</dbReference>
<name>A0ABW9IMX3_STRGJ</name>
<keyword evidence="1" id="KW-0472">Membrane</keyword>
<dbReference type="EMBL" id="JBJVNE010000012">
    <property type="protein sequence ID" value="MFM9649322.1"/>
    <property type="molecule type" value="Genomic_DNA"/>
</dbReference>
<comment type="caution">
    <text evidence="2">The sequence shown here is derived from an EMBL/GenBank/DDBJ whole genome shotgun (WGS) entry which is preliminary data.</text>
</comment>
<keyword evidence="1" id="KW-1133">Transmembrane helix</keyword>
<sequence length="264" mass="28276">MKEADRRPRLNVAYGSWELIWAHVHRVLVVNLGIAVTHLPLLLALQVSHQPWRHPVFFGLLLLVLPGPSLAAAFAYLDAATEDEQAPVRLYFRAYRQLFRRAVLVSAPLVLLVIAAVADVVTLRTAALGAAVAPVAVVVALVAASAWPVALAHVAGGGAVERQLILLAPYAVVRHGVLALMNLALGVVALVLVNQAPLLGLAVLPGCVLFVVWRNCRVMVAFHGRDAVADPVVREAVRDGAGMVRRNLGDGFRSRAVRTTAPRT</sequence>
<evidence type="ECO:0000313" key="2">
    <source>
        <dbReference type="EMBL" id="MFM9649322.1"/>
    </source>
</evidence>